<name>A0A1H9RAH0_9CORY</name>
<proteinExistence type="predicted"/>
<dbReference type="Pfam" id="PF21537">
    <property type="entry name" value="DUF1980_C"/>
    <property type="match status" value="1"/>
</dbReference>
<feature type="transmembrane region" description="Helical" evidence="1">
    <location>
        <begin position="71"/>
        <end position="94"/>
    </location>
</feature>
<gene>
    <name evidence="3" type="ORF">SAMN05661109_00828</name>
</gene>
<evidence type="ECO:0000313" key="4">
    <source>
        <dbReference type="Proteomes" id="UP000198929"/>
    </source>
</evidence>
<keyword evidence="1" id="KW-1133">Transmembrane helix</keyword>
<dbReference type="Proteomes" id="UP000198929">
    <property type="component" value="Unassembled WGS sequence"/>
</dbReference>
<feature type="transmembrane region" description="Helical" evidence="1">
    <location>
        <begin position="38"/>
        <end position="59"/>
    </location>
</feature>
<organism evidence="3 4">
    <name type="scientific">Corynebacterium cystitidis DSM 20524</name>
    <dbReference type="NCBI Taxonomy" id="1121357"/>
    <lineage>
        <taxon>Bacteria</taxon>
        <taxon>Bacillati</taxon>
        <taxon>Actinomycetota</taxon>
        <taxon>Actinomycetes</taxon>
        <taxon>Mycobacteriales</taxon>
        <taxon>Corynebacteriaceae</taxon>
        <taxon>Corynebacterium</taxon>
    </lineage>
</organism>
<dbReference type="STRING" id="1121357.SAMN05661109_00828"/>
<keyword evidence="4" id="KW-1185">Reference proteome</keyword>
<evidence type="ECO:0000256" key="1">
    <source>
        <dbReference type="SAM" id="Phobius"/>
    </source>
</evidence>
<reference evidence="4" key="1">
    <citation type="submission" date="2016-10" db="EMBL/GenBank/DDBJ databases">
        <authorList>
            <person name="Varghese N."/>
            <person name="Submissions S."/>
        </authorList>
    </citation>
    <scope>NUCLEOTIDE SEQUENCE [LARGE SCALE GENOMIC DNA]</scope>
    <source>
        <strain evidence="4">DSM 20524</strain>
    </source>
</reference>
<evidence type="ECO:0000313" key="3">
    <source>
        <dbReference type="EMBL" id="SER69690.1"/>
    </source>
</evidence>
<keyword evidence="1" id="KW-0812">Transmembrane</keyword>
<accession>A0A1H9RAH0</accession>
<evidence type="ECO:0000259" key="2">
    <source>
        <dbReference type="Pfam" id="PF21537"/>
    </source>
</evidence>
<sequence>MLPIMSEGSWAGFIAAATGVLLCTLALTGAATDYVRPFFVPLILVAGVVLLIVGIWTIATVPGSGRPRNSAWAVVVVVALALLAAPGSLGSYFVDTGRVATTATAGRIERPEGDVRLDDLVAAHSAGIAEGAHITVEGFAGRGAQGTPSEGRWFLARYVITCCVADATGVRITLLGPQPEQGQWYRASGRVTTDDHGEAALDVVELERIDEPEVAYL</sequence>
<dbReference type="EMBL" id="FOGQ01000002">
    <property type="protein sequence ID" value="SER69690.1"/>
    <property type="molecule type" value="Genomic_DNA"/>
</dbReference>
<protein>
    <submittedName>
        <fullName evidence="3">TIGR03943 family protein</fullName>
    </submittedName>
</protein>
<dbReference type="InterPro" id="IPR048447">
    <property type="entry name" value="DUF1980_C"/>
</dbReference>
<keyword evidence="1" id="KW-0472">Membrane</keyword>
<dbReference type="AlphaFoldDB" id="A0A1H9RAH0"/>
<feature type="domain" description="DUF1980" evidence="2">
    <location>
        <begin position="131"/>
        <end position="216"/>
    </location>
</feature>